<dbReference type="SUPFAM" id="SSF57196">
    <property type="entry name" value="EGF/Laminin"/>
    <property type="match status" value="3"/>
</dbReference>
<feature type="region of interest" description="Disordered" evidence="8">
    <location>
        <begin position="783"/>
        <end position="850"/>
    </location>
</feature>
<feature type="disulfide bond" evidence="5">
    <location>
        <begin position="312"/>
        <end position="321"/>
    </location>
</feature>
<proteinExistence type="predicted"/>
<feature type="compositionally biased region" description="Basic and acidic residues" evidence="8">
    <location>
        <begin position="507"/>
        <end position="518"/>
    </location>
</feature>
<dbReference type="PROSITE" id="PS01186">
    <property type="entry name" value="EGF_2"/>
    <property type="match status" value="2"/>
</dbReference>
<feature type="domain" description="DSL" evidence="12">
    <location>
        <begin position="159"/>
        <end position="204"/>
    </location>
</feature>
<comment type="caution">
    <text evidence="13">The sequence shown here is derived from an EMBL/GenBank/DDBJ whole genome shotgun (WGS) entry which is preliminary data.</text>
</comment>
<dbReference type="InterPro" id="IPR000742">
    <property type="entry name" value="EGF"/>
</dbReference>
<keyword evidence="3 7" id="KW-0677">Repeat</keyword>
<feature type="signal peptide" evidence="10">
    <location>
        <begin position="1"/>
        <end position="22"/>
    </location>
</feature>
<evidence type="ECO:0000256" key="10">
    <source>
        <dbReference type="SAM" id="SignalP"/>
    </source>
</evidence>
<dbReference type="InterPro" id="IPR018097">
    <property type="entry name" value="EGF_Ca-bd_CS"/>
</dbReference>
<dbReference type="GO" id="GO:0007154">
    <property type="term" value="P:cell communication"/>
    <property type="evidence" value="ECO:0007669"/>
    <property type="project" value="InterPro"/>
</dbReference>
<feature type="disulfide bond" evidence="5">
    <location>
        <begin position="253"/>
        <end position="270"/>
    </location>
</feature>
<dbReference type="PROSITE" id="PS01187">
    <property type="entry name" value="EGF_CA"/>
    <property type="match status" value="1"/>
</dbReference>
<feature type="disulfide bond" evidence="6">
    <location>
        <begin position="195"/>
        <end position="204"/>
    </location>
</feature>
<keyword evidence="7 9" id="KW-0472">Membrane</keyword>
<evidence type="ECO:0000256" key="2">
    <source>
        <dbReference type="ARBA" id="ARBA00022536"/>
    </source>
</evidence>
<feature type="compositionally biased region" description="Polar residues" evidence="8">
    <location>
        <begin position="495"/>
        <end position="505"/>
    </location>
</feature>
<dbReference type="PROSITE" id="PS51051">
    <property type="entry name" value="DSL"/>
    <property type="match status" value="1"/>
</dbReference>
<evidence type="ECO:0000313" key="13">
    <source>
        <dbReference type="EMBL" id="KAK3738789.1"/>
    </source>
</evidence>
<feature type="compositionally biased region" description="Polar residues" evidence="8">
    <location>
        <begin position="600"/>
        <end position="621"/>
    </location>
</feature>
<keyword evidence="7 9" id="KW-0812">Transmembrane</keyword>
<feature type="transmembrane region" description="Helical" evidence="9">
    <location>
        <begin position="359"/>
        <end position="384"/>
    </location>
</feature>
<evidence type="ECO:0000259" key="11">
    <source>
        <dbReference type="PROSITE" id="PS50026"/>
    </source>
</evidence>
<dbReference type="PANTHER" id="PTHR24033">
    <property type="entry name" value="EGF-LIKE DOMAIN-CONTAINING PROTEIN"/>
    <property type="match status" value="1"/>
</dbReference>
<keyword evidence="4 5" id="KW-1015">Disulfide bond</keyword>
<evidence type="ECO:0000259" key="12">
    <source>
        <dbReference type="PROSITE" id="PS51051"/>
    </source>
</evidence>
<feature type="compositionally biased region" description="Polar residues" evidence="8">
    <location>
        <begin position="805"/>
        <end position="815"/>
    </location>
</feature>
<dbReference type="InterPro" id="IPR051830">
    <property type="entry name" value="NOTCH_homolog"/>
</dbReference>
<evidence type="ECO:0000256" key="3">
    <source>
        <dbReference type="ARBA" id="ARBA00022737"/>
    </source>
</evidence>
<dbReference type="SMART" id="SM00051">
    <property type="entry name" value="DSL"/>
    <property type="match status" value="1"/>
</dbReference>
<feature type="domain" description="EGF-like" evidence="11">
    <location>
        <begin position="244"/>
        <end position="282"/>
    </location>
</feature>
<evidence type="ECO:0000256" key="5">
    <source>
        <dbReference type="PROSITE-ProRule" id="PRU00076"/>
    </source>
</evidence>
<protein>
    <recommendedName>
        <fullName evidence="7">Delta-like protein</fullName>
    </recommendedName>
</protein>
<dbReference type="Gene3D" id="2.10.25.140">
    <property type="match status" value="1"/>
</dbReference>
<evidence type="ECO:0000256" key="8">
    <source>
        <dbReference type="SAM" id="MobiDB-lite"/>
    </source>
</evidence>
<dbReference type="Proteomes" id="UP001283361">
    <property type="component" value="Unassembled WGS sequence"/>
</dbReference>
<keyword evidence="14" id="KW-1185">Reference proteome</keyword>
<feature type="region of interest" description="Disordered" evidence="8">
    <location>
        <begin position="486"/>
        <end position="518"/>
    </location>
</feature>
<feature type="disulfide bond" evidence="5">
    <location>
        <begin position="211"/>
        <end position="221"/>
    </location>
</feature>
<sequence>MARITHGFLLLFGLTFLQRVCSEGIIEIKFLYYESGCSDCDPMFTFCVDRPSSTKSVSRRDCSYGVAGETDHYHNTGRVDFGNSIKGVANPWRVRFGTLHEKQIMLVVRTRDDDIFGADHMATWGMTLTETVYPTKGEAKYQTRRMRDGNHLIVFNIMIYCIENFYGWDCSKKCVPRDNANGHYDCDTSTGNKICHTGWTGPNCHIDIDECSLGFCQRGECKNLKGDYYCHCPENYSGRNCSILGDPCESLPCENNGRCMAIENQFNYTCNCSDPWTGQDCEVRRSPCEFGPCLNNGECISNEDNTNFTCTCIYGYEGPLCETKLNLTTTTLQPTTAVGVGANPKGPARITGKDSSEGFLFWHGLLIGLVFLLIIIIIVLFLLFRRRRKEKEHFGSGLPPVHYAEGHLAFENTLYNNAGSKGNSQNNSNGVHRQNVPLPTTPTDDDNFNPIKHVNAFDVNESQGATGGYDEPDEAGYMKPSAIKTALKGQDAEMSESQRAQNNPYSDFRDVKGSQRGDTERVEPHYQDLDEIAIAFQGLDGETKDDLHLIQDKSYPVRGHSPRTTAKLKALANQTLEFNNHNYVSSSASSASDDSDYGKTYNQGSEAKPQENQYSEPNLSASALPGNWNLAGPPKAESAYTDVPSNAPVLGTSSSPPLTLSIGENAYSPIEDEAEFDFTLAQRVSARRQDTNESPYAEPAIPASPLSKSLPSDIPEFKNQLYAEMTAPAQRKPSRGIADDYLHDDEDNIPSFGLPFVDTGYASPPGSIIRNPKEPVYADPIESENVAPHGSNEYASPRSAADPPKSQNIDTSKLRPSTYEEIDQAIPPVPPLPLPSPPPDHNGNHEEPIDTLQQYPYPLSDSEEIAIIADNDGDSALSANMKTPTLFLENHTFIGESEN</sequence>
<evidence type="ECO:0000256" key="9">
    <source>
        <dbReference type="SAM" id="Phobius"/>
    </source>
</evidence>
<comment type="function">
    <text evidence="7">Putative Notch ligand involved in the mediation of Notch signaling.</text>
</comment>
<feature type="region of interest" description="Disordered" evidence="8">
    <location>
        <begin position="686"/>
        <end position="711"/>
    </location>
</feature>
<dbReference type="InterPro" id="IPR001774">
    <property type="entry name" value="DSL"/>
</dbReference>
<dbReference type="PROSITE" id="PS50026">
    <property type="entry name" value="EGF_3"/>
    <property type="match status" value="3"/>
</dbReference>
<dbReference type="EMBL" id="JAWDGP010006574">
    <property type="protein sequence ID" value="KAK3738789.1"/>
    <property type="molecule type" value="Genomic_DNA"/>
</dbReference>
<evidence type="ECO:0000256" key="7">
    <source>
        <dbReference type="RuleBase" id="RU280815"/>
    </source>
</evidence>
<feature type="disulfide bond" evidence="6">
    <location>
        <begin position="161"/>
        <end position="170"/>
    </location>
</feature>
<reference evidence="13" key="1">
    <citation type="journal article" date="2023" name="G3 (Bethesda)">
        <title>A reference genome for the long-term kleptoplast-retaining sea slug Elysia crispata morphotype clarki.</title>
        <authorList>
            <person name="Eastman K.E."/>
            <person name="Pendleton A.L."/>
            <person name="Shaikh M.A."/>
            <person name="Suttiyut T."/>
            <person name="Ogas R."/>
            <person name="Tomko P."/>
            <person name="Gavelis G."/>
            <person name="Widhalm J.R."/>
            <person name="Wisecaver J.H."/>
        </authorList>
    </citation>
    <scope>NUCLEOTIDE SEQUENCE</scope>
    <source>
        <strain evidence="13">ECLA1</strain>
    </source>
</reference>
<dbReference type="PROSITE" id="PS00022">
    <property type="entry name" value="EGF_1"/>
    <property type="match status" value="3"/>
</dbReference>
<feature type="domain" description="EGF-like" evidence="11">
    <location>
        <begin position="284"/>
        <end position="322"/>
    </location>
</feature>
<accession>A0AAE0YAU2</accession>
<keyword evidence="7 9" id="KW-1133">Transmembrane helix</keyword>
<dbReference type="FunFam" id="2.10.25.140:FF:000001">
    <property type="entry name" value="Delta-like protein"/>
    <property type="match status" value="1"/>
</dbReference>
<dbReference type="GO" id="GO:0016020">
    <property type="term" value="C:membrane"/>
    <property type="evidence" value="ECO:0007669"/>
    <property type="project" value="UniProtKB-SubCell"/>
</dbReference>
<feature type="disulfide bond" evidence="5">
    <location>
        <begin position="272"/>
        <end position="281"/>
    </location>
</feature>
<dbReference type="AlphaFoldDB" id="A0AAE0YAU2"/>
<dbReference type="PROSITE" id="PS00010">
    <property type="entry name" value="ASX_HYDROXYL"/>
    <property type="match status" value="1"/>
</dbReference>
<feature type="domain" description="EGF-like" evidence="11">
    <location>
        <begin position="207"/>
        <end position="242"/>
    </location>
</feature>
<dbReference type="CDD" id="cd00054">
    <property type="entry name" value="EGF_CA"/>
    <property type="match status" value="3"/>
</dbReference>
<dbReference type="InterPro" id="IPR001881">
    <property type="entry name" value="EGF-like_Ca-bd_dom"/>
</dbReference>
<dbReference type="Gene3D" id="2.10.25.10">
    <property type="entry name" value="Laminin"/>
    <property type="match status" value="3"/>
</dbReference>
<dbReference type="PANTHER" id="PTHR24033:SF151">
    <property type="entry name" value="NOTCH 2"/>
    <property type="match status" value="1"/>
</dbReference>
<name>A0AAE0YAU2_9GAST</name>
<feature type="disulfide bond" evidence="5">
    <location>
        <begin position="293"/>
        <end position="310"/>
    </location>
</feature>
<comment type="caution">
    <text evidence="5">Lacks conserved residue(s) required for the propagation of feature annotation.</text>
</comment>
<comment type="subcellular location">
    <subcellularLocation>
        <location evidence="7">Membrane</location>
        <topology evidence="7">Single-pass type I membrane protein</topology>
    </subcellularLocation>
</comment>
<feature type="region of interest" description="Disordered" evidence="8">
    <location>
        <begin position="584"/>
        <end position="658"/>
    </location>
</feature>
<feature type="chain" id="PRO_5042033609" description="Delta-like protein" evidence="10">
    <location>
        <begin position="23"/>
        <end position="899"/>
    </location>
</feature>
<dbReference type="SMART" id="SM00179">
    <property type="entry name" value="EGF_CA"/>
    <property type="match status" value="2"/>
</dbReference>
<keyword evidence="7 10" id="KW-0732">Signal</keyword>
<evidence type="ECO:0000256" key="1">
    <source>
        <dbReference type="ARBA" id="ARBA00022473"/>
    </source>
</evidence>
<feature type="compositionally biased region" description="Pro residues" evidence="8">
    <location>
        <begin position="827"/>
        <end position="840"/>
    </location>
</feature>
<evidence type="ECO:0000256" key="6">
    <source>
        <dbReference type="PROSITE-ProRule" id="PRU00377"/>
    </source>
</evidence>
<dbReference type="GO" id="GO:0005509">
    <property type="term" value="F:calcium ion binding"/>
    <property type="evidence" value="ECO:0007669"/>
    <property type="project" value="InterPro"/>
</dbReference>
<evidence type="ECO:0000313" key="14">
    <source>
        <dbReference type="Proteomes" id="UP001283361"/>
    </source>
</evidence>
<dbReference type="Pfam" id="PF01414">
    <property type="entry name" value="DSL"/>
    <property type="match status" value="1"/>
</dbReference>
<dbReference type="InterPro" id="IPR000152">
    <property type="entry name" value="EGF-type_Asp/Asn_hydroxyl_site"/>
</dbReference>
<keyword evidence="1 7" id="KW-0217">Developmental protein</keyword>
<keyword evidence="2 5" id="KW-0245">EGF-like domain</keyword>
<feature type="disulfide bond" evidence="5">
    <location>
        <begin position="232"/>
        <end position="241"/>
    </location>
</feature>
<evidence type="ECO:0000256" key="4">
    <source>
        <dbReference type="ARBA" id="ARBA00023157"/>
    </source>
</evidence>
<feature type="disulfide bond" evidence="6">
    <location>
        <begin position="174"/>
        <end position="186"/>
    </location>
</feature>
<feature type="compositionally biased region" description="Low complexity" evidence="8">
    <location>
        <begin position="416"/>
        <end position="430"/>
    </location>
</feature>
<gene>
    <name evidence="13" type="ORF">RRG08_035669</name>
</gene>
<organism evidence="13 14">
    <name type="scientific">Elysia crispata</name>
    <name type="common">lettuce slug</name>
    <dbReference type="NCBI Taxonomy" id="231223"/>
    <lineage>
        <taxon>Eukaryota</taxon>
        <taxon>Metazoa</taxon>
        <taxon>Spiralia</taxon>
        <taxon>Lophotrochozoa</taxon>
        <taxon>Mollusca</taxon>
        <taxon>Gastropoda</taxon>
        <taxon>Heterobranchia</taxon>
        <taxon>Euthyneura</taxon>
        <taxon>Panpulmonata</taxon>
        <taxon>Sacoglossa</taxon>
        <taxon>Placobranchoidea</taxon>
        <taxon>Plakobranchidae</taxon>
        <taxon>Elysia</taxon>
    </lineage>
</organism>
<feature type="region of interest" description="Disordered" evidence="8">
    <location>
        <begin position="416"/>
        <end position="450"/>
    </location>
</feature>
<dbReference type="SMART" id="SM00181">
    <property type="entry name" value="EGF"/>
    <property type="match status" value="3"/>
</dbReference>